<evidence type="ECO:0000256" key="2">
    <source>
        <dbReference type="ARBA" id="ARBA00009295"/>
    </source>
</evidence>
<keyword evidence="11 12" id="KW-0275">Fatty acid biosynthesis</keyword>
<feature type="transmembrane region" description="Helical" evidence="13">
    <location>
        <begin position="66"/>
        <end position="84"/>
    </location>
</feature>
<feature type="transmembrane region" description="Helical" evidence="13">
    <location>
        <begin position="376"/>
        <end position="395"/>
    </location>
</feature>
<evidence type="ECO:0000256" key="8">
    <source>
        <dbReference type="ARBA" id="ARBA00023004"/>
    </source>
</evidence>
<feature type="transmembrane region" description="Helical" evidence="13">
    <location>
        <begin position="686"/>
        <end position="706"/>
    </location>
</feature>
<feature type="transmembrane region" description="Helical" evidence="13">
    <location>
        <begin position="833"/>
        <end position="853"/>
    </location>
</feature>
<evidence type="ECO:0000256" key="3">
    <source>
        <dbReference type="ARBA" id="ARBA00022516"/>
    </source>
</evidence>
<organism evidence="15 16">
    <name type="scientific">Vespula maculifrons</name>
    <name type="common">Eastern yellow jacket</name>
    <name type="synonym">Wasp</name>
    <dbReference type="NCBI Taxonomy" id="7453"/>
    <lineage>
        <taxon>Eukaryota</taxon>
        <taxon>Metazoa</taxon>
        <taxon>Ecdysozoa</taxon>
        <taxon>Arthropoda</taxon>
        <taxon>Hexapoda</taxon>
        <taxon>Insecta</taxon>
        <taxon>Pterygota</taxon>
        <taxon>Neoptera</taxon>
        <taxon>Endopterygota</taxon>
        <taxon>Hymenoptera</taxon>
        <taxon>Apocrita</taxon>
        <taxon>Aculeata</taxon>
        <taxon>Vespoidea</taxon>
        <taxon>Vespidae</taxon>
        <taxon>Vespinae</taxon>
        <taxon>Vespula</taxon>
    </lineage>
</organism>
<comment type="similarity">
    <text evidence="2 12">Belongs to the fatty acid desaturase type 1 family.</text>
</comment>
<evidence type="ECO:0000256" key="4">
    <source>
        <dbReference type="ARBA" id="ARBA00022692"/>
    </source>
</evidence>
<keyword evidence="7 12" id="KW-0560">Oxidoreductase</keyword>
<feature type="transmembrane region" description="Helical" evidence="13">
    <location>
        <begin position="542"/>
        <end position="557"/>
    </location>
</feature>
<name>A0ABD2BUS4_VESMC</name>
<protein>
    <submittedName>
        <fullName evidence="15">Acyl-CoA Delta-9 desaturase</fullName>
    </submittedName>
</protein>
<dbReference type="AlphaFoldDB" id="A0ABD2BUS4"/>
<keyword evidence="16" id="KW-1185">Reference proteome</keyword>
<dbReference type="GO" id="GO:0016020">
    <property type="term" value="C:membrane"/>
    <property type="evidence" value="ECO:0007669"/>
    <property type="project" value="UniProtKB-SubCell"/>
</dbReference>
<dbReference type="GO" id="GO:0006633">
    <property type="term" value="P:fatty acid biosynthetic process"/>
    <property type="evidence" value="ECO:0007669"/>
    <property type="project" value="UniProtKB-KW"/>
</dbReference>
<reference evidence="15 16" key="1">
    <citation type="journal article" date="2024" name="Ann. Entomol. Soc. Am.">
        <title>Genomic analyses of the southern and eastern yellowjacket wasps (Hymenoptera: Vespidae) reveal evolutionary signatures of social life.</title>
        <authorList>
            <person name="Catto M.A."/>
            <person name="Caine P.B."/>
            <person name="Orr S.E."/>
            <person name="Hunt B.G."/>
            <person name="Goodisman M.A.D."/>
        </authorList>
    </citation>
    <scope>NUCLEOTIDE SEQUENCE [LARGE SCALE GENOMIC DNA]</scope>
    <source>
        <strain evidence="15">232</strain>
        <tissue evidence="15">Head and thorax</tissue>
    </source>
</reference>
<feature type="transmembrane region" description="Helical" evidence="13">
    <location>
        <begin position="128"/>
        <end position="148"/>
    </location>
</feature>
<evidence type="ECO:0000256" key="6">
    <source>
        <dbReference type="ARBA" id="ARBA00022989"/>
    </source>
</evidence>
<dbReference type="PANTHER" id="PTHR11351">
    <property type="entry name" value="ACYL-COA DESATURASE"/>
    <property type="match status" value="1"/>
</dbReference>
<feature type="transmembrane region" description="Helical" evidence="13">
    <location>
        <begin position="211"/>
        <end position="232"/>
    </location>
</feature>
<dbReference type="CDD" id="cd03505">
    <property type="entry name" value="Delta9-FADS-like"/>
    <property type="match status" value="3"/>
</dbReference>
<keyword evidence="4 12" id="KW-0812">Transmembrane</keyword>
<dbReference type="Proteomes" id="UP001607303">
    <property type="component" value="Unassembled WGS sequence"/>
</dbReference>
<evidence type="ECO:0000256" key="9">
    <source>
        <dbReference type="ARBA" id="ARBA00023098"/>
    </source>
</evidence>
<dbReference type="PANTHER" id="PTHR11351:SF31">
    <property type="entry name" value="DESATURASE 1, ISOFORM A-RELATED"/>
    <property type="match status" value="1"/>
</dbReference>
<evidence type="ECO:0000256" key="1">
    <source>
        <dbReference type="ARBA" id="ARBA00004141"/>
    </source>
</evidence>
<evidence type="ECO:0000256" key="7">
    <source>
        <dbReference type="ARBA" id="ARBA00023002"/>
    </source>
</evidence>
<dbReference type="PRINTS" id="PR00075">
    <property type="entry name" value="FACDDSATRASE"/>
</dbReference>
<evidence type="ECO:0000313" key="16">
    <source>
        <dbReference type="Proteomes" id="UP001607303"/>
    </source>
</evidence>
<dbReference type="InterPro" id="IPR015876">
    <property type="entry name" value="Acyl-CoA_DS"/>
</dbReference>
<dbReference type="GO" id="GO:0016717">
    <property type="term" value="F:oxidoreductase activity, acting on paired donors, with oxidation of a pair of donors resulting in the reduction of molecular oxygen to two molecules of water"/>
    <property type="evidence" value="ECO:0007669"/>
    <property type="project" value="UniProtKB-ARBA"/>
</dbReference>
<evidence type="ECO:0000256" key="12">
    <source>
        <dbReference type="RuleBase" id="RU000581"/>
    </source>
</evidence>
<evidence type="ECO:0000256" key="5">
    <source>
        <dbReference type="ARBA" id="ARBA00022832"/>
    </source>
</evidence>
<comment type="cofactor">
    <cofactor evidence="12">
        <name>Fe(2+)</name>
        <dbReference type="ChEBI" id="CHEBI:29033"/>
    </cofactor>
</comment>
<feature type="transmembrane region" description="Helical" evidence="13">
    <location>
        <begin position="437"/>
        <end position="455"/>
    </location>
</feature>
<evidence type="ECO:0000256" key="13">
    <source>
        <dbReference type="SAM" id="Phobius"/>
    </source>
</evidence>
<gene>
    <name evidence="15" type="ORF">V1477_013037</name>
</gene>
<keyword evidence="10 13" id="KW-0472">Membrane</keyword>
<feature type="transmembrane region" description="Helical" evidence="13">
    <location>
        <begin position="244"/>
        <end position="265"/>
    </location>
</feature>
<evidence type="ECO:0000313" key="15">
    <source>
        <dbReference type="EMBL" id="KAL2736528.1"/>
    </source>
</evidence>
<evidence type="ECO:0000256" key="11">
    <source>
        <dbReference type="ARBA" id="ARBA00023160"/>
    </source>
</evidence>
<dbReference type="Pfam" id="PF00487">
    <property type="entry name" value="FA_desaturase"/>
    <property type="match status" value="2"/>
</dbReference>
<keyword evidence="6 13" id="KW-1133">Transmembrane helix</keyword>
<keyword evidence="9" id="KW-0443">Lipid metabolism</keyword>
<comment type="domain">
    <text evidence="12">The histidine box domains are involved in binding the catalytic metal ions.</text>
</comment>
<evidence type="ECO:0000259" key="14">
    <source>
        <dbReference type="Pfam" id="PF00487"/>
    </source>
</evidence>
<feature type="transmembrane region" description="Helical" evidence="13">
    <location>
        <begin position="718"/>
        <end position="739"/>
    </location>
</feature>
<feature type="domain" description="Fatty acid desaturase" evidence="14">
    <location>
        <begin position="97"/>
        <end position="299"/>
    </location>
</feature>
<feature type="transmembrane region" description="Helical" evidence="13">
    <location>
        <begin position="96"/>
        <end position="116"/>
    </location>
</feature>
<keyword evidence="3 12" id="KW-0444">Lipid biosynthesis</keyword>
<evidence type="ECO:0000256" key="10">
    <source>
        <dbReference type="ARBA" id="ARBA00023136"/>
    </source>
</evidence>
<dbReference type="InterPro" id="IPR005804">
    <property type="entry name" value="FA_desaturase_dom"/>
</dbReference>
<feature type="transmembrane region" description="Helical" evidence="13">
    <location>
        <begin position="402"/>
        <end position="425"/>
    </location>
</feature>
<feature type="transmembrane region" description="Helical" evidence="13">
    <location>
        <begin position="517"/>
        <end position="536"/>
    </location>
</feature>
<feature type="domain" description="Fatty acid desaturase" evidence="14">
    <location>
        <begin position="715"/>
        <end position="921"/>
    </location>
</feature>
<sequence length="1061" mass="124111">MCPDKERVLTMRCAVNEKAAYEEVDPPSMKKMEDELRIEGVKENRTSLSEDSSLSDRIEYVPKIKWLDLSAQIFIHGGCLYGFYLMFTQAKLLTSFWAFIVIYTSGFGITAGAHRLWSHRAYKAKWPLRLLLVFLFTITGQKHVYAWALDHRVHHKYSETDADPHNAKRGFFFAHVGWLFTTPHPDVVAKRKVVDMSDLEADPIVMWQKRFYIPLFALLTIGLPVAVPYYLWSETFWTSFWVSFNFRFCVTLNIAFFVNSVAHMWGQKPYDKNISPVENIAVSIAALGEGWHNYHHVFPWDYKTGELGDYSFNITTGFIDAFARIGWAYDRKYVSPEMVRRRANKSGDVMFGVMEIMSTNEDTNISKNRELNWFLVLWYIHVHLIGIYGFWLLLFETKWMTVLFVIFVTSINCLGITIGAHRHYAHRTFEAVNPLKYFFLIAHTIAGVGPLYNWVYYHRIHHKYYGTDKDPYCSNKGFWYSYLFSNMMNSNLDKDELSKIVDMRDIDNDTCIMIQKLLYWIMIIPITYLISISIPMEYWNETFLNSICIMGFLRLLINSSVSRMVNSAILVWGLKRGDKYPVDDNSIFYITKSYWLNYHYLLPWDWKSSEFGKYDKGCGTLIIKIWRNLGIVKNLKTSSTEDIRKIIQDLGSKKISLTEAIIELQKLSEEEAERENLQKEIYKRRIVWRNVMILSSLHIGAIYGIYLTLTSAKLLTTLFGILLGMCSGFGITAGAHRLWAHRSYKAKWQLRLILIIFNTIAFQDAAIDWARDHRVHHKYSETDADPHNAKRGFFFSHVGWLLLRKHPEVKQKGKGIDMSDLKSDPIIAFQKKYYFLLMPMMCFVLPSLIPMYFWNETFLNAYFVPVVFRYVYTLNTTWLVNSAAHLFGNKPYDKYINPSENKGVAMIAMGEGWHNYHHVFPWDYKTSELGNYTFNITTAFIDFFAKIGWAYDLKSVSKDMVKTRVLKSGDGTHDVWGWGDKDQTLEEKQQTIVTFPINDNLIFYVIESYYILLFKTISAKDIRNVFLKLESKKISLTEVIIELQKLSEEEAEREDLPRFDD</sequence>
<comment type="subcellular location">
    <subcellularLocation>
        <location evidence="1">Membrane</location>
        <topology evidence="1">Multi-pass membrane protein</topology>
    </subcellularLocation>
</comment>
<proteinExistence type="inferred from homology"/>
<dbReference type="EMBL" id="JAYRBN010000066">
    <property type="protein sequence ID" value="KAL2736528.1"/>
    <property type="molecule type" value="Genomic_DNA"/>
</dbReference>
<accession>A0ABD2BUS4</accession>
<keyword evidence="8" id="KW-0408">Iron</keyword>
<keyword evidence="5" id="KW-0276">Fatty acid metabolism</keyword>
<comment type="caution">
    <text evidence="15">The sequence shown here is derived from an EMBL/GenBank/DDBJ whole genome shotgun (WGS) entry which is preliminary data.</text>
</comment>